<evidence type="ECO:0000259" key="4">
    <source>
        <dbReference type="PROSITE" id="PS50995"/>
    </source>
</evidence>
<dbReference type="PANTHER" id="PTHR42756:SF1">
    <property type="entry name" value="TRANSCRIPTIONAL REPRESSOR OF EMRAB OPERON"/>
    <property type="match status" value="1"/>
</dbReference>
<dbReference type="SMART" id="SM00347">
    <property type="entry name" value="HTH_MARR"/>
    <property type="match status" value="1"/>
</dbReference>
<gene>
    <name evidence="5" type="ORF">C4K68_03545</name>
</gene>
<name>A0A2S5KWE8_9PROT</name>
<evidence type="ECO:0000313" key="5">
    <source>
        <dbReference type="EMBL" id="PPC78596.1"/>
    </source>
</evidence>
<dbReference type="Proteomes" id="UP000238196">
    <property type="component" value="Unassembled WGS sequence"/>
</dbReference>
<dbReference type="OrthoDB" id="32523at2"/>
<dbReference type="PRINTS" id="PR00598">
    <property type="entry name" value="HTHMARR"/>
</dbReference>
<comment type="caution">
    <text evidence="5">The sequence shown here is derived from an EMBL/GenBank/DDBJ whole genome shotgun (WGS) entry which is preliminary data.</text>
</comment>
<feature type="domain" description="HTH marR-type" evidence="4">
    <location>
        <begin position="15"/>
        <end position="148"/>
    </location>
</feature>
<evidence type="ECO:0000256" key="2">
    <source>
        <dbReference type="ARBA" id="ARBA00023125"/>
    </source>
</evidence>
<dbReference type="InterPro" id="IPR000835">
    <property type="entry name" value="HTH_MarR-typ"/>
</dbReference>
<keyword evidence="1" id="KW-0805">Transcription regulation</keyword>
<evidence type="ECO:0000313" key="6">
    <source>
        <dbReference type="Proteomes" id="UP000238196"/>
    </source>
</evidence>
<reference evidence="5 6" key="1">
    <citation type="submission" date="2018-02" db="EMBL/GenBank/DDBJ databases">
        <title>novel marine gammaproteobacteria from coastal saline agro ecosystem.</title>
        <authorList>
            <person name="Krishnan R."/>
            <person name="Ramesh Kumar N."/>
        </authorList>
    </citation>
    <scope>NUCLEOTIDE SEQUENCE [LARGE SCALE GENOMIC DNA]</scope>
    <source>
        <strain evidence="5 6">228</strain>
    </source>
</reference>
<dbReference type="InterPro" id="IPR036388">
    <property type="entry name" value="WH-like_DNA-bd_sf"/>
</dbReference>
<dbReference type="InterPro" id="IPR036390">
    <property type="entry name" value="WH_DNA-bd_sf"/>
</dbReference>
<dbReference type="EMBL" id="PRLP01000012">
    <property type="protein sequence ID" value="PPC78596.1"/>
    <property type="molecule type" value="Genomic_DNA"/>
</dbReference>
<accession>A0A2S5KWE8</accession>
<proteinExistence type="predicted"/>
<dbReference type="PROSITE" id="PS50995">
    <property type="entry name" value="HTH_MARR_2"/>
    <property type="match status" value="1"/>
</dbReference>
<evidence type="ECO:0000256" key="3">
    <source>
        <dbReference type="ARBA" id="ARBA00023163"/>
    </source>
</evidence>
<dbReference type="InterPro" id="IPR023187">
    <property type="entry name" value="Tscrpt_reg_MarR-type_CS"/>
</dbReference>
<dbReference type="NCBIfam" id="NF002926">
    <property type="entry name" value="PRK03573.1"/>
    <property type="match status" value="1"/>
</dbReference>
<dbReference type="GO" id="GO:0003677">
    <property type="term" value="F:DNA binding"/>
    <property type="evidence" value="ECO:0007669"/>
    <property type="project" value="UniProtKB-KW"/>
</dbReference>
<keyword evidence="2" id="KW-0238">DNA-binding</keyword>
<organism evidence="5 6">
    <name type="scientific">Proteobacteria bacterium 228</name>
    <dbReference type="NCBI Taxonomy" id="2083153"/>
    <lineage>
        <taxon>Bacteria</taxon>
        <taxon>Pseudomonadati</taxon>
        <taxon>Pseudomonadota</taxon>
    </lineage>
</organism>
<sequence>MLSNLTITQRTISMKPSIGLCIHQLSRLWRSVLDQELATLGLTQTTGVALVYIHAEGEGIAQTELARILAVEHPSLVRTLDQLVKLELIERRACQDDRRSKRLFLTEKGKALVEPVNTVRERCQLQVMQGLSEDQATQFQHTLNLLQSNALALTERSKNPT</sequence>
<dbReference type="Gene3D" id="1.10.10.10">
    <property type="entry name" value="Winged helix-like DNA-binding domain superfamily/Winged helix DNA-binding domain"/>
    <property type="match status" value="1"/>
</dbReference>
<dbReference type="PANTHER" id="PTHR42756">
    <property type="entry name" value="TRANSCRIPTIONAL REGULATOR, MARR"/>
    <property type="match status" value="1"/>
</dbReference>
<dbReference type="GO" id="GO:0003700">
    <property type="term" value="F:DNA-binding transcription factor activity"/>
    <property type="evidence" value="ECO:0007669"/>
    <property type="project" value="InterPro"/>
</dbReference>
<keyword evidence="3" id="KW-0804">Transcription</keyword>
<dbReference type="PROSITE" id="PS01117">
    <property type="entry name" value="HTH_MARR_1"/>
    <property type="match status" value="1"/>
</dbReference>
<protein>
    <submittedName>
        <fullName evidence="5">Transcriptional regulator SlyA</fullName>
    </submittedName>
</protein>
<dbReference type="SUPFAM" id="SSF46785">
    <property type="entry name" value="Winged helix' DNA-binding domain"/>
    <property type="match status" value="1"/>
</dbReference>
<dbReference type="AlphaFoldDB" id="A0A2S5KWE8"/>
<evidence type="ECO:0000256" key="1">
    <source>
        <dbReference type="ARBA" id="ARBA00023015"/>
    </source>
</evidence>
<dbReference type="Pfam" id="PF12802">
    <property type="entry name" value="MarR_2"/>
    <property type="match status" value="1"/>
</dbReference>